<keyword evidence="1" id="KW-0732">Signal</keyword>
<sequence length="224" mass="25384">MTAVSVKCYLIGAAAWCLCAVSGHAQTQVPAPDKRNLLSLVAGPTVFRVQPGEQFFLPNDRPRFNAVGGVQYTRWLDRLSLFGLRLGAESTWREGRFSFNGQPQYRRERFLLAPAELVVRYPPRREEQQWRVLAFIGGYYSLLQQRTTYVQTTAGTDEQKQTWIYGMAGTSAGLGLVRQGANAEHHFGIRVLTDGGSFKNRKSTDPAVRYESLNLYYNLVNIRW</sequence>
<evidence type="ECO:0000256" key="1">
    <source>
        <dbReference type="SAM" id="SignalP"/>
    </source>
</evidence>
<protein>
    <recommendedName>
        <fullName evidence="4">Outer membrane protein beta-barrel domain-containing protein</fullName>
    </recommendedName>
</protein>
<gene>
    <name evidence="2" type="ORF">EJV47_05395</name>
</gene>
<reference evidence="2 3" key="1">
    <citation type="submission" date="2018-12" db="EMBL/GenBank/DDBJ databases">
        <title>Hymenobacter gummosus sp. nov., isolated from a spring.</title>
        <authorList>
            <person name="Nie L."/>
        </authorList>
    </citation>
    <scope>NUCLEOTIDE SEQUENCE [LARGE SCALE GENOMIC DNA]</scope>
    <source>
        <strain evidence="2 3">KCTC 52166</strain>
    </source>
</reference>
<dbReference type="AlphaFoldDB" id="A0A431U6Z0"/>
<name>A0A431U6Z0_9BACT</name>
<evidence type="ECO:0000313" key="3">
    <source>
        <dbReference type="Proteomes" id="UP000282184"/>
    </source>
</evidence>
<dbReference type="RefSeq" id="WP_126692104.1">
    <property type="nucleotide sequence ID" value="NZ_RXOF01000002.1"/>
</dbReference>
<evidence type="ECO:0008006" key="4">
    <source>
        <dbReference type="Google" id="ProtNLM"/>
    </source>
</evidence>
<accession>A0A431U6Z0</accession>
<organism evidence="2 3">
    <name type="scientific">Hymenobacter gummosus</name>
    <dbReference type="NCBI Taxonomy" id="1776032"/>
    <lineage>
        <taxon>Bacteria</taxon>
        <taxon>Pseudomonadati</taxon>
        <taxon>Bacteroidota</taxon>
        <taxon>Cytophagia</taxon>
        <taxon>Cytophagales</taxon>
        <taxon>Hymenobacteraceae</taxon>
        <taxon>Hymenobacter</taxon>
    </lineage>
</organism>
<feature type="signal peptide" evidence="1">
    <location>
        <begin position="1"/>
        <end position="25"/>
    </location>
</feature>
<dbReference type="Proteomes" id="UP000282184">
    <property type="component" value="Unassembled WGS sequence"/>
</dbReference>
<dbReference type="EMBL" id="RXOF01000002">
    <property type="protein sequence ID" value="RTQ52448.1"/>
    <property type="molecule type" value="Genomic_DNA"/>
</dbReference>
<comment type="caution">
    <text evidence="2">The sequence shown here is derived from an EMBL/GenBank/DDBJ whole genome shotgun (WGS) entry which is preliminary data.</text>
</comment>
<feature type="chain" id="PRO_5019487190" description="Outer membrane protein beta-barrel domain-containing protein" evidence="1">
    <location>
        <begin position="26"/>
        <end position="224"/>
    </location>
</feature>
<proteinExistence type="predicted"/>
<keyword evidence="3" id="KW-1185">Reference proteome</keyword>
<evidence type="ECO:0000313" key="2">
    <source>
        <dbReference type="EMBL" id="RTQ52448.1"/>
    </source>
</evidence>